<dbReference type="Proteomes" id="UP000028582">
    <property type="component" value="Unassembled WGS sequence"/>
</dbReference>
<sequence length="93" mass="10812">MEEVWKGIKDQENKVVMEGLRGFVKRWCQASTPTTKLRIDPIEWVEVPQQLDYASCGVFVVAQAFSYSREIPMARGKAERMKNIHDQLLKELK</sequence>
<evidence type="ECO:0000313" key="1">
    <source>
        <dbReference type="EMBL" id="ETO66694.1"/>
    </source>
</evidence>
<protein>
    <recommendedName>
        <fullName evidence="3">Ubiquitin-like protease family profile domain-containing protein</fullName>
    </recommendedName>
</protein>
<accession>A0A080ZJ83</accession>
<comment type="caution">
    <text evidence="1">The sequence shown here is derived from an EMBL/GenBank/DDBJ whole genome shotgun (WGS) entry which is preliminary data.</text>
</comment>
<gene>
    <name evidence="1" type="ORF">F444_16217</name>
</gene>
<dbReference type="AlphaFoldDB" id="A0A080ZJ83"/>
<name>A0A080ZJ83_PHYNI</name>
<dbReference type="OrthoDB" id="109811at2759"/>
<dbReference type="EMBL" id="ANJA01003002">
    <property type="protein sequence ID" value="ETO66694.1"/>
    <property type="molecule type" value="Genomic_DNA"/>
</dbReference>
<organism evidence="1 2">
    <name type="scientific">Phytophthora nicotianae P1976</name>
    <dbReference type="NCBI Taxonomy" id="1317066"/>
    <lineage>
        <taxon>Eukaryota</taxon>
        <taxon>Sar</taxon>
        <taxon>Stramenopiles</taxon>
        <taxon>Oomycota</taxon>
        <taxon>Peronosporomycetes</taxon>
        <taxon>Peronosporales</taxon>
        <taxon>Peronosporaceae</taxon>
        <taxon>Phytophthora</taxon>
    </lineage>
</organism>
<dbReference type="SUPFAM" id="SSF54001">
    <property type="entry name" value="Cysteine proteinases"/>
    <property type="match status" value="1"/>
</dbReference>
<evidence type="ECO:0000313" key="2">
    <source>
        <dbReference type="Proteomes" id="UP000028582"/>
    </source>
</evidence>
<dbReference type="InterPro" id="IPR038765">
    <property type="entry name" value="Papain-like_cys_pep_sf"/>
</dbReference>
<proteinExistence type="predicted"/>
<reference evidence="1 2" key="1">
    <citation type="submission" date="2013-11" db="EMBL/GenBank/DDBJ databases">
        <title>The Genome Sequence of Phytophthora parasitica P1976.</title>
        <authorList>
            <consortium name="The Broad Institute Genomics Platform"/>
            <person name="Russ C."/>
            <person name="Tyler B."/>
            <person name="Panabieres F."/>
            <person name="Shan W."/>
            <person name="Tripathy S."/>
            <person name="Grunwald N."/>
            <person name="Machado M."/>
            <person name="Johnson C.S."/>
            <person name="Walker B."/>
            <person name="Young S."/>
            <person name="Zeng Q."/>
            <person name="Gargeya S."/>
            <person name="Fitzgerald M."/>
            <person name="Haas B."/>
            <person name="Abouelleil A."/>
            <person name="Allen A.W."/>
            <person name="Alvarado L."/>
            <person name="Arachchi H.M."/>
            <person name="Berlin A.M."/>
            <person name="Chapman S.B."/>
            <person name="Gainer-Dewar J."/>
            <person name="Goldberg J."/>
            <person name="Griggs A."/>
            <person name="Gujja S."/>
            <person name="Hansen M."/>
            <person name="Howarth C."/>
            <person name="Imamovic A."/>
            <person name="Ireland A."/>
            <person name="Larimer J."/>
            <person name="McCowan C."/>
            <person name="Murphy C."/>
            <person name="Pearson M."/>
            <person name="Poon T.W."/>
            <person name="Priest M."/>
            <person name="Roberts A."/>
            <person name="Saif S."/>
            <person name="Shea T."/>
            <person name="Sisk P."/>
            <person name="Sykes S."/>
            <person name="Wortman J."/>
            <person name="Nusbaum C."/>
            <person name="Birren B."/>
        </authorList>
    </citation>
    <scope>NUCLEOTIDE SEQUENCE [LARGE SCALE GENOMIC DNA]</scope>
    <source>
        <strain evidence="1 2">P1976</strain>
    </source>
</reference>
<evidence type="ECO:0008006" key="3">
    <source>
        <dbReference type="Google" id="ProtNLM"/>
    </source>
</evidence>
<dbReference type="Gene3D" id="3.40.395.10">
    <property type="entry name" value="Adenoviral Proteinase, Chain A"/>
    <property type="match status" value="1"/>
</dbReference>